<evidence type="ECO:0000313" key="3">
    <source>
        <dbReference type="EMBL" id="SPE06754.1"/>
    </source>
</evidence>
<dbReference type="CDD" id="cd10787">
    <property type="entry name" value="LamB_YcsF_like"/>
    <property type="match status" value="1"/>
</dbReference>
<dbReference type="Gene3D" id="3.20.20.370">
    <property type="entry name" value="Glycoside hydrolase/deacetylase"/>
    <property type="match status" value="1"/>
</dbReference>
<dbReference type="EMBL" id="OKQR01000001">
    <property type="protein sequence ID" value="SPD91529.1"/>
    <property type="molecule type" value="Genomic_DNA"/>
</dbReference>
<gene>
    <name evidence="1" type="primary">pxpA</name>
    <name evidence="2" type="ORF">LES8486_00509</name>
    <name evidence="3" type="ORF">LES9216_00656</name>
</gene>
<dbReference type="AlphaFoldDB" id="A0A2N9K849"/>
<evidence type="ECO:0000256" key="1">
    <source>
        <dbReference type="HAMAP-Rule" id="MF_00691"/>
    </source>
</evidence>
<dbReference type="SUPFAM" id="SSF88713">
    <property type="entry name" value="Glycoside hydrolase/deacetylase"/>
    <property type="match status" value="1"/>
</dbReference>
<dbReference type="NCBIfam" id="NF003814">
    <property type="entry name" value="PRK05406.1-3"/>
    <property type="match status" value="1"/>
</dbReference>
<dbReference type="EC" id="3.5.2.9" evidence="1"/>
<comment type="similarity">
    <text evidence="1">Belongs to the LamB/PxpA family.</text>
</comment>
<reference evidence="2 5" key="1">
    <citation type="submission" date="2018-02" db="EMBL/GenBank/DDBJ databases">
        <authorList>
            <person name="Rodrigo-Torres L."/>
            <person name="Arahal R. D."/>
            <person name="Lucena T."/>
        </authorList>
    </citation>
    <scope>NUCLEOTIDE SEQUENCE [LARGE SCALE GENOMIC DNA]</scope>
    <source>
        <strain evidence="2 5">CECT 8486</strain>
    </source>
</reference>
<dbReference type="HAMAP" id="MF_00691">
    <property type="entry name" value="PxpA"/>
    <property type="match status" value="1"/>
</dbReference>
<dbReference type="EMBL" id="OKQU01000001">
    <property type="protein sequence ID" value="SPE06754.1"/>
    <property type="molecule type" value="Genomic_DNA"/>
</dbReference>
<dbReference type="KEGG" id="lsu:A6B45_04895"/>
<keyword evidence="1" id="KW-0067">ATP-binding</keyword>
<comment type="catalytic activity">
    <reaction evidence="1">
        <text>5-oxo-L-proline + ATP + 2 H2O = L-glutamate + ADP + phosphate + H(+)</text>
        <dbReference type="Rhea" id="RHEA:10348"/>
        <dbReference type="ChEBI" id="CHEBI:15377"/>
        <dbReference type="ChEBI" id="CHEBI:15378"/>
        <dbReference type="ChEBI" id="CHEBI:29985"/>
        <dbReference type="ChEBI" id="CHEBI:30616"/>
        <dbReference type="ChEBI" id="CHEBI:43474"/>
        <dbReference type="ChEBI" id="CHEBI:58402"/>
        <dbReference type="ChEBI" id="CHEBI:456216"/>
        <dbReference type="EC" id="3.5.2.9"/>
    </reaction>
</comment>
<sequence length="254" mass="27207">MNKMIKVDFNSDLGESFGNYKIGLDSEILHQVTSANVACGFHAGDASIMAQTVQLALDKGVAIGAHPGFPDLQGFGRRKIEMNTSDITDIVAYQVGALSAFTPDHKLHHVKAHGALYNMAAKDRLIADAVITGIKLVDPQTIVYGLANSELIKAAQDANMKFAQEVFADRNYQSDGSLVPRSQPNAIISNPAEAAQRALEMVENKSVVSVTGEVVPLAVDSICVHGDNHSAVDLAIEIKKLLLDNQVTVTNKIC</sequence>
<dbReference type="GO" id="GO:0017168">
    <property type="term" value="F:5-oxoprolinase (ATP-hydrolyzing) activity"/>
    <property type="evidence" value="ECO:0007669"/>
    <property type="project" value="UniProtKB-UniRule"/>
</dbReference>
<comment type="subunit">
    <text evidence="1">Forms a complex composed of PxpA, PxpB and PxpC.</text>
</comment>
<keyword evidence="1" id="KW-0378">Hydrolase</keyword>
<keyword evidence="1" id="KW-0547">Nucleotide-binding</keyword>
<reference evidence="3 4" key="2">
    <citation type="submission" date="2018-02" db="EMBL/GenBank/DDBJ databases">
        <authorList>
            <person name="Cohen D.B."/>
            <person name="Kent A.D."/>
        </authorList>
    </citation>
    <scope>NUCLEOTIDE SEQUENCE [LARGE SCALE GENOMIC DNA]</scope>
    <source>
        <strain evidence="3 4">CECT 9216</strain>
    </source>
</reference>
<keyword evidence="5" id="KW-1185">Reference proteome</keyword>
<comment type="function">
    <text evidence="1">Catalyzes the cleavage of 5-oxoproline to form L-glutamate coupled to the hydrolysis of ATP to ADP and inorganic phosphate.</text>
</comment>
<dbReference type="GO" id="GO:0005975">
    <property type="term" value="P:carbohydrate metabolic process"/>
    <property type="evidence" value="ECO:0007669"/>
    <property type="project" value="InterPro"/>
</dbReference>
<dbReference type="PANTHER" id="PTHR30292">
    <property type="entry name" value="UNCHARACTERIZED PROTEIN YBGL-RELATED"/>
    <property type="match status" value="1"/>
</dbReference>
<dbReference type="NCBIfam" id="NF003816">
    <property type="entry name" value="PRK05406.1-5"/>
    <property type="match status" value="1"/>
</dbReference>
<dbReference type="InterPro" id="IPR005501">
    <property type="entry name" value="LamB/YcsF/PxpA-like"/>
</dbReference>
<dbReference type="Proteomes" id="UP000239237">
    <property type="component" value="Unassembled WGS sequence"/>
</dbReference>
<organism evidence="3 4">
    <name type="scientific">Leuconostoc suionicum</name>
    <dbReference type="NCBI Taxonomy" id="1511761"/>
    <lineage>
        <taxon>Bacteria</taxon>
        <taxon>Bacillati</taxon>
        <taxon>Bacillota</taxon>
        <taxon>Bacilli</taxon>
        <taxon>Lactobacillales</taxon>
        <taxon>Lactobacillaceae</taxon>
        <taxon>Leuconostoc</taxon>
    </lineage>
</organism>
<evidence type="ECO:0000313" key="5">
    <source>
        <dbReference type="Proteomes" id="UP000239237"/>
    </source>
</evidence>
<evidence type="ECO:0000313" key="4">
    <source>
        <dbReference type="Proteomes" id="UP000237923"/>
    </source>
</evidence>
<proteinExistence type="inferred from homology"/>
<dbReference type="InterPro" id="IPR011330">
    <property type="entry name" value="Glyco_hydro/deAcase_b/a-brl"/>
</dbReference>
<accession>A0A2N9K849</accession>
<dbReference type="GO" id="GO:0005524">
    <property type="term" value="F:ATP binding"/>
    <property type="evidence" value="ECO:0007669"/>
    <property type="project" value="UniProtKB-UniRule"/>
</dbReference>
<dbReference type="Pfam" id="PF03746">
    <property type="entry name" value="LamB_YcsF"/>
    <property type="match status" value="1"/>
</dbReference>
<name>A0A2N9K849_9LACO</name>
<evidence type="ECO:0000313" key="2">
    <source>
        <dbReference type="EMBL" id="SPD91529.1"/>
    </source>
</evidence>
<protein>
    <recommendedName>
        <fullName evidence="1">5-oxoprolinase subunit A</fullName>
        <shortName evidence="1">5-OPase subunit A</shortName>
        <ecNumber evidence="1">3.5.2.9</ecNumber>
    </recommendedName>
    <alternativeName>
        <fullName evidence="1">5-oxoprolinase (ATP-hydrolyzing) subunit A</fullName>
    </alternativeName>
</protein>
<dbReference type="Proteomes" id="UP000237923">
    <property type="component" value="Unassembled WGS sequence"/>
</dbReference>
<dbReference type="PANTHER" id="PTHR30292:SF0">
    <property type="entry name" value="5-OXOPROLINASE SUBUNIT A"/>
    <property type="match status" value="1"/>
</dbReference>